<dbReference type="Proteomes" id="UP001549291">
    <property type="component" value="Unassembled WGS sequence"/>
</dbReference>
<organism evidence="3 4">
    <name type="scientific">Bradyrhizobium japonicum</name>
    <dbReference type="NCBI Taxonomy" id="375"/>
    <lineage>
        <taxon>Bacteria</taxon>
        <taxon>Pseudomonadati</taxon>
        <taxon>Pseudomonadota</taxon>
        <taxon>Alphaproteobacteria</taxon>
        <taxon>Hyphomicrobiales</taxon>
        <taxon>Nitrobacteraceae</taxon>
        <taxon>Bradyrhizobium</taxon>
    </lineage>
</organism>
<reference evidence="3 4" key="1">
    <citation type="submission" date="2024-06" db="EMBL/GenBank/DDBJ databases">
        <title>Genomic Encyclopedia of Type Strains, Phase V (KMG-V): Genome sequencing to study the core and pangenomes of soil and plant-associated prokaryotes.</title>
        <authorList>
            <person name="Whitman W."/>
        </authorList>
    </citation>
    <scope>NUCLEOTIDE SEQUENCE [LARGE SCALE GENOMIC DNA]</scope>
    <source>
        <strain evidence="3 4">USDA 160</strain>
    </source>
</reference>
<dbReference type="EMBL" id="JBEPTQ010000002">
    <property type="protein sequence ID" value="MET4721805.1"/>
    <property type="molecule type" value="Genomic_DNA"/>
</dbReference>
<proteinExistence type="predicted"/>
<evidence type="ECO:0000313" key="3">
    <source>
        <dbReference type="EMBL" id="MET4721805.1"/>
    </source>
</evidence>
<protein>
    <recommendedName>
        <fullName evidence="2">Arc-like DNA binding domain-containing protein</fullName>
    </recommendedName>
</protein>
<feature type="domain" description="Arc-like DNA binding" evidence="2">
    <location>
        <begin position="10"/>
        <end position="49"/>
    </location>
</feature>
<dbReference type="InterPro" id="IPR010985">
    <property type="entry name" value="Ribbon_hlx_hlx"/>
</dbReference>
<dbReference type="Pfam" id="PF03869">
    <property type="entry name" value="Arc"/>
    <property type="match status" value="1"/>
</dbReference>
<comment type="caution">
    <text evidence="3">The sequence shown here is derived from an EMBL/GenBank/DDBJ whole genome shotgun (WGS) entry which is preliminary data.</text>
</comment>
<accession>A0ABV2RXY8</accession>
<keyword evidence="4" id="KW-1185">Reference proteome</keyword>
<evidence type="ECO:0000313" key="4">
    <source>
        <dbReference type="Proteomes" id="UP001549291"/>
    </source>
</evidence>
<evidence type="ECO:0000256" key="1">
    <source>
        <dbReference type="SAM" id="Coils"/>
    </source>
</evidence>
<feature type="coiled-coil region" evidence="1">
    <location>
        <begin position="16"/>
        <end position="44"/>
    </location>
</feature>
<evidence type="ECO:0000259" key="2">
    <source>
        <dbReference type="Pfam" id="PF03869"/>
    </source>
</evidence>
<dbReference type="InterPro" id="IPR005569">
    <property type="entry name" value="Arc_DNA-bd_dom"/>
</dbReference>
<dbReference type="InterPro" id="IPR013321">
    <property type="entry name" value="Arc_rbn_hlx_hlx"/>
</dbReference>
<dbReference type="Gene3D" id="1.10.1220.10">
    <property type="entry name" value="Met repressor-like"/>
    <property type="match status" value="1"/>
</dbReference>
<dbReference type="SUPFAM" id="SSF47598">
    <property type="entry name" value="Ribbon-helix-helix"/>
    <property type="match status" value="1"/>
</dbReference>
<keyword evidence="1" id="KW-0175">Coiled coil</keyword>
<name>A0ABV2RXY8_BRAJP</name>
<sequence>MSRKPMDPVKLNLRFTEALRARLEKQAERNNRSMNEEIVRRLEESFGKDDLMDALEKLSDRVTVKINDVIVKQGRARDKGDQS</sequence>
<gene>
    <name evidence="3" type="ORF">ABIF63_005911</name>
</gene>